<dbReference type="EMBL" id="JARBHB010000001">
    <property type="protein sequence ID" value="KAJ8895249.1"/>
    <property type="molecule type" value="Genomic_DNA"/>
</dbReference>
<organism evidence="1 2">
    <name type="scientific">Dryococelus australis</name>
    <dbReference type="NCBI Taxonomy" id="614101"/>
    <lineage>
        <taxon>Eukaryota</taxon>
        <taxon>Metazoa</taxon>
        <taxon>Ecdysozoa</taxon>
        <taxon>Arthropoda</taxon>
        <taxon>Hexapoda</taxon>
        <taxon>Insecta</taxon>
        <taxon>Pterygota</taxon>
        <taxon>Neoptera</taxon>
        <taxon>Polyneoptera</taxon>
        <taxon>Phasmatodea</taxon>
        <taxon>Verophasmatodea</taxon>
        <taxon>Anareolatae</taxon>
        <taxon>Phasmatidae</taxon>
        <taxon>Eurycanthinae</taxon>
        <taxon>Dryococelus</taxon>
    </lineage>
</organism>
<name>A0ABQ9IF10_9NEOP</name>
<dbReference type="Proteomes" id="UP001159363">
    <property type="component" value="Chromosome 1"/>
</dbReference>
<sequence>MVLASVCNTRMWWGPRWLSGLTAHLPPRRTGFNPWPVHSEFPQVGIVADDTVRRFLGDLPFPPPFHSGVAPYFPHVTLIDSQDLDLVYVGTHPLPFKLQQPQHLACGLSAPATCGGPSEKIPGARSLCQSTHCSSDLPSCRLPEPWCMPTEIIGTVCVCIHHVACLNTSKEGKRFVVGWSVKPEECRGNSMLARSGFDRLDPVRWCVGRGGRWSGAHGERQWGLSSQRGEGTGEVSAAVAAAPPGMQQALEGNGIDGRHTHGLESEHRDIFLYTCRGAMVPTEHGWVQIPWARLGGESQRQKLTSVVVLWGWLTSPGTHRS</sequence>
<comment type="caution">
    <text evidence="1">The sequence shown here is derived from an EMBL/GenBank/DDBJ whole genome shotgun (WGS) entry which is preliminary data.</text>
</comment>
<gene>
    <name evidence="1" type="ORF">PR048_000574</name>
</gene>
<protein>
    <submittedName>
        <fullName evidence="1">Uncharacterized protein</fullName>
    </submittedName>
</protein>
<keyword evidence="2" id="KW-1185">Reference proteome</keyword>
<reference evidence="1 2" key="1">
    <citation type="submission" date="2023-02" db="EMBL/GenBank/DDBJ databases">
        <title>LHISI_Scaffold_Assembly.</title>
        <authorList>
            <person name="Stuart O.P."/>
            <person name="Cleave R."/>
            <person name="Magrath M.J.L."/>
            <person name="Mikheyev A.S."/>
        </authorList>
    </citation>
    <scope>NUCLEOTIDE SEQUENCE [LARGE SCALE GENOMIC DNA]</scope>
    <source>
        <strain evidence="1">Daus_M_001</strain>
        <tissue evidence="1">Leg muscle</tissue>
    </source>
</reference>
<accession>A0ABQ9IF10</accession>
<proteinExistence type="predicted"/>
<evidence type="ECO:0000313" key="2">
    <source>
        <dbReference type="Proteomes" id="UP001159363"/>
    </source>
</evidence>
<evidence type="ECO:0000313" key="1">
    <source>
        <dbReference type="EMBL" id="KAJ8895249.1"/>
    </source>
</evidence>